<keyword evidence="1" id="KW-1185">Reference proteome</keyword>
<protein>
    <submittedName>
        <fullName evidence="2">Ovule protein</fullName>
    </submittedName>
</protein>
<name>A0A914ZT07_PARUN</name>
<evidence type="ECO:0000313" key="1">
    <source>
        <dbReference type="Proteomes" id="UP000887569"/>
    </source>
</evidence>
<dbReference type="Proteomes" id="UP000887569">
    <property type="component" value="Unplaced"/>
</dbReference>
<dbReference type="AlphaFoldDB" id="A0A914ZT07"/>
<dbReference type="WBParaSite" id="PgB17_g057_t06">
    <property type="protein sequence ID" value="PgB17_g057_t06"/>
    <property type="gene ID" value="PgB17_g057"/>
</dbReference>
<sequence>MLLGSSTCARSIASLPSVNKAAGVLNKRWQSTKYDLVKILFHSLDSFSRFFSKDSYGSFSELQHLNVNYMDF</sequence>
<evidence type="ECO:0000313" key="2">
    <source>
        <dbReference type="WBParaSite" id="PgB17_g057_t06"/>
    </source>
</evidence>
<reference evidence="2" key="1">
    <citation type="submission" date="2022-11" db="UniProtKB">
        <authorList>
            <consortium name="WormBaseParasite"/>
        </authorList>
    </citation>
    <scope>IDENTIFICATION</scope>
</reference>
<proteinExistence type="predicted"/>
<accession>A0A914ZT07</accession>
<organism evidence="1 2">
    <name type="scientific">Parascaris univalens</name>
    <name type="common">Nematode worm</name>
    <dbReference type="NCBI Taxonomy" id="6257"/>
    <lineage>
        <taxon>Eukaryota</taxon>
        <taxon>Metazoa</taxon>
        <taxon>Ecdysozoa</taxon>
        <taxon>Nematoda</taxon>
        <taxon>Chromadorea</taxon>
        <taxon>Rhabditida</taxon>
        <taxon>Spirurina</taxon>
        <taxon>Ascaridomorpha</taxon>
        <taxon>Ascaridoidea</taxon>
        <taxon>Ascarididae</taxon>
        <taxon>Parascaris</taxon>
    </lineage>
</organism>